<evidence type="ECO:0000256" key="4">
    <source>
        <dbReference type="ARBA" id="ARBA00022643"/>
    </source>
</evidence>
<protein>
    <recommendedName>
        <fullName evidence="2">alkanesulfonate monooxygenase</fullName>
        <ecNumber evidence="2">1.14.14.5</ecNumber>
    </recommendedName>
</protein>
<dbReference type="NCBIfam" id="TIGR03565">
    <property type="entry name" value="alk_sulf_monoox"/>
    <property type="match status" value="1"/>
</dbReference>
<keyword evidence="6 8" id="KW-0503">Monooxygenase</keyword>
<dbReference type="EC" id="1.14.14.5" evidence="2"/>
<evidence type="ECO:0000256" key="5">
    <source>
        <dbReference type="ARBA" id="ARBA00023002"/>
    </source>
</evidence>
<dbReference type="RefSeq" id="WP_112097939.1">
    <property type="nucleotide sequence ID" value="NZ_QMBP01000005.1"/>
</dbReference>
<reference evidence="9" key="1">
    <citation type="submission" date="2018-06" db="EMBL/GenBank/DDBJ databases">
        <authorList>
            <person name="Helene L.C."/>
            <person name="Dall'Agnol R."/>
            <person name="Delamuta J.R."/>
            <person name="Hungria M."/>
        </authorList>
    </citation>
    <scope>NUCLEOTIDE SEQUENCE [LARGE SCALE GENOMIC DNA]</scope>
    <source>
        <strain evidence="9">AC99b</strain>
    </source>
</reference>
<organism evidence="8 9">
    <name type="scientific">Mesorhizobium hawassense</name>
    <dbReference type="NCBI Taxonomy" id="1209954"/>
    <lineage>
        <taxon>Bacteria</taxon>
        <taxon>Pseudomonadati</taxon>
        <taxon>Pseudomonadota</taxon>
        <taxon>Alphaproteobacteria</taxon>
        <taxon>Hyphomicrobiales</taxon>
        <taxon>Phyllobacteriaceae</taxon>
        <taxon>Mesorhizobium</taxon>
    </lineage>
</organism>
<evidence type="ECO:0000256" key="2">
    <source>
        <dbReference type="ARBA" id="ARBA00012113"/>
    </source>
</evidence>
<keyword evidence="9" id="KW-1185">Reference proteome</keyword>
<sequence length="386" mass="41742">MSGNNTRPLDLYWYLPTHGDGPYLGTDERHRPATFGYLKEIAQAADRLGFKGVLLPTGTRCEDAWIVAAGLIPLTERLKFLVALRPGSGTPALFARHAATLDRISGGRVLLNVVTGADPADLAGDGNKLGHDERYAQTDEFLTIWRRILSGEPADFEGKYLSAHGTDISFPPIQQPHPPLWFGGSSDAGIAIAAKHVDAYLSWGEPVDQLAEKIERVKKAAAAQGRTIRFGLRIHLIVRETEDEAWAAADRLISHVTDDLIAEAQNGFVNISESVGQKRMSALHQGRRDRLVVGPNLWAGPGLVRGGAGTALVGNPDNVAARVREYQEIGIETIIASAYPHLEEVFNVAELLFPKLGLSGEAAPAERSWDVEFGRGTRPKVAASAS</sequence>
<dbReference type="SUPFAM" id="SSF51679">
    <property type="entry name" value="Bacterial luciferase-like"/>
    <property type="match status" value="1"/>
</dbReference>
<evidence type="ECO:0000259" key="7">
    <source>
        <dbReference type="Pfam" id="PF00296"/>
    </source>
</evidence>
<comment type="caution">
    <text evidence="8">The sequence shown here is derived from an EMBL/GenBank/DDBJ whole genome shotgun (WGS) entry which is preliminary data.</text>
</comment>
<dbReference type="OrthoDB" id="9814695at2"/>
<dbReference type="InterPro" id="IPR036661">
    <property type="entry name" value="Luciferase-like_sf"/>
</dbReference>
<reference evidence="8 9" key="2">
    <citation type="submission" date="2018-07" db="EMBL/GenBank/DDBJ databases">
        <title>Diversity of Mesorhizobium strains in Brazil.</title>
        <authorList>
            <person name="Helene L.C.F."/>
            <person name="Dall'Agnol R."/>
            <person name="Delamuta J.R.M."/>
            <person name="Hungria M."/>
        </authorList>
    </citation>
    <scope>NUCLEOTIDE SEQUENCE [LARGE SCALE GENOMIC DNA]</scope>
    <source>
        <strain evidence="8 9">AC99b</strain>
    </source>
</reference>
<dbReference type="PANTHER" id="PTHR42847:SF4">
    <property type="entry name" value="ALKANESULFONATE MONOOXYGENASE-RELATED"/>
    <property type="match status" value="1"/>
</dbReference>
<dbReference type="InterPro" id="IPR019911">
    <property type="entry name" value="Alkanesulphonate_mOase_FMN-dep"/>
</dbReference>
<feature type="domain" description="Luciferase-like" evidence="7">
    <location>
        <begin position="27"/>
        <end position="332"/>
    </location>
</feature>
<dbReference type="EMBL" id="QMBP01000005">
    <property type="protein sequence ID" value="RAZ90534.1"/>
    <property type="molecule type" value="Genomic_DNA"/>
</dbReference>
<evidence type="ECO:0000256" key="3">
    <source>
        <dbReference type="ARBA" id="ARBA00022630"/>
    </source>
</evidence>
<evidence type="ECO:0000313" key="8">
    <source>
        <dbReference type="EMBL" id="RAZ90534.1"/>
    </source>
</evidence>
<dbReference type="NCBIfam" id="NF001939">
    <property type="entry name" value="PRK00719.1"/>
    <property type="match status" value="1"/>
</dbReference>
<evidence type="ECO:0000256" key="1">
    <source>
        <dbReference type="ARBA" id="ARBA00007044"/>
    </source>
</evidence>
<dbReference type="Pfam" id="PF00296">
    <property type="entry name" value="Bac_luciferase"/>
    <property type="match status" value="1"/>
</dbReference>
<gene>
    <name evidence="8" type="primary">ssuD</name>
    <name evidence="8" type="ORF">DPM33_13600</name>
</gene>
<dbReference type="InterPro" id="IPR011251">
    <property type="entry name" value="Luciferase-like_dom"/>
</dbReference>
<dbReference type="InterPro" id="IPR050172">
    <property type="entry name" value="SsuD_RutA_monooxygenase"/>
</dbReference>
<keyword evidence="3" id="KW-0285">Flavoprotein</keyword>
<dbReference type="CDD" id="cd01094">
    <property type="entry name" value="Alkanesulfonate_monoxygenase"/>
    <property type="match status" value="1"/>
</dbReference>
<comment type="similarity">
    <text evidence="1">Belongs to the SsuD family.</text>
</comment>
<dbReference type="PANTHER" id="PTHR42847">
    <property type="entry name" value="ALKANESULFONATE MONOOXYGENASE"/>
    <property type="match status" value="1"/>
</dbReference>
<dbReference type="GO" id="GO:0008726">
    <property type="term" value="F:alkanesulfonate monooxygenase activity"/>
    <property type="evidence" value="ECO:0007669"/>
    <property type="project" value="UniProtKB-EC"/>
</dbReference>
<accession>A0A330HUE4</accession>
<name>A0A330HUE4_9HYPH</name>
<dbReference type="Gene3D" id="3.20.20.30">
    <property type="entry name" value="Luciferase-like domain"/>
    <property type="match status" value="1"/>
</dbReference>
<keyword evidence="5" id="KW-0560">Oxidoreductase</keyword>
<dbReference type="Proteomes" id="UP000251558">
    <property type="component" value="Unassembled WGS sequence"/>
</dbReference>
<keyword evidence="4" id="KW-0288">FMN</keyword>
<evidence type="ECO:0000313" key="9">
    <source>
        <dbReference type="Proteomes" id="UP000251558"/>
    </source>
</evidence>
<dbReference type="AlphaFoldDB" id="A0A330HUE4"/>
<proteinExistence type="inferred from homology"/>
<evidence type="ECO:0000256" key="6">
    <source>
        <dbReference type="ARBA" id="ARBA00023033"/>
    </source>
</evidence>
<dbReference type="GO" id="GO:0046306">
    <property type="term" value="P:alkanesulfonate catabolic process"/>
    <property type="evidence" value="ECO:0007669"/>
    <property type="project" value="TreeGrafter"/>
</dbReference>